<sequence length="215" mass="23627">MPQIRVFLLDDHEVVRQGLLRLLESTADITVVGEAATAQEALVRIPRSEADVALLDVRLPDGSGIEVCRELASLAPTVRCLMLTSYEDDEALLAAITAGASGYVLKEIRGSQLLDSIRLVAAGKSLLDTATTQRVLARVRETHQRDARLDLLTTQESVVLDLIGEGLSNREIAERMFLAEKTVKNYISSLLAKIEVRGRTQAALFITEQNRLHPE</sequence>
<keyword evidence="1 5" id="KW-0597">Phosphoprotein</keyword>
<dbReference type="PRINTS" id="PR00038">
    <property type="entry name" value="HTHLUXR"/>
</dbReference>
<gene>
    <name evidence="8" type="ORF">J2X26_002092</name>
</gene>
<dbReference type="SUPFAM" id="SSF46894">
    <property type="entry name" value="C-terminal effector domain of the bipartite response regulators"/>
    <property type="match status" value="1"/>
</dbReference>
<dbReference type="SMART" id="SM00448">
    <property type="entry name" value="REC"/>
    <property type="match status" value="1"/>
</dbReference>
<dbReference type="Pfam" id="PF00196">
    <property type="entry name" value="GerE"/>
    <property type="match status" value="1"/>
</dbReference>
<keyword evidence="4" id="KW-0804">Transcription</keyword>
<dbReference type="InterPro" id="IPR058245">
    <property type="entry name" value="NreC/VraR/RcsB-like_REC"/>
</dbReference>
<evidence type="ECO:0000256" key="2">
    <source>
        <dbReference type="ARBA" id="ARBA00023015"/>
    </source>
</evidence>
<dbReference type="PROSITE" id="PS00622">
    <property type="entry name" value="HTH_LUXR_1"/>
    <property type="match status" value="1"/>
</dbReference>
<dbReference type="CDD" id="cd17535">
    <property type="entry name" value="REC_NarL-like"/>
    <property type="match status" value="1"/>
</dbReference>
<keyword evidence="3 8" id="KW-0238">DNA-binding</keyword>
<evidence type="ECO:0000259" key="7">
    <source>
        <dbReference type="PROSITE" id="PS50110"/>
    </source>
</evidence>
<evidence type="ECO:0000256" key="3">
    <source>
        <dbReference type="ARBA" id="ARBA00023125"/>
    </source>
</evidence>
<dbReference type="InterPro" id="IPR001789">
    <property type="entry name" value="Sig_transdc_resp-reg_receiver"/>
</dbReference>
<keyword evidence="9" id="KW-1185">Reference proteome</keyword>
<dbReference type="Proteomes" id="UP001239626">
    <property type="component" value="Unassembled WGS sequence"/>
</dbReference>
<dbReference type="CDD" id="cd06170">
    <property type="entry name" value="LuxR_C_like"/>
    <property type="match status" value="1"/>
</dbReference>
<evidence type="ECO:0000256" key="4">
    <source>
        <dbReference type="ARBA" id="ARBA00023163"/>
    </source>
</evidence>
<dbReference type="Pfam" id="PF00072">
    <property type="entry name" value="Response_reg"/>
    <property type="match status" value="1"/>
</dbReference>
<dbReference type="InterPro" id="IPR000792">
    <property type="entry name" value="Tscrpt_reg_LuxR_C"/>
</dbReference>
<dbReference type="InterPro" id="IPR016032">
    <property type="entry name" value="Sig_transdc_resp-reg_C-effctor"/>
</dbReference>
<proteinExistence type="predicted"/>
<feature type="modified residue" description="4-aspartylphosphate" evidence="5">
    <location>
        <position position="56"/>
    </location>
</feature>
<organism evidence="8 9">
    <name type="scientific">Cellulomonas humilata</name>
    <dbReference type="NCBI Taxonomy" id="144055"/>
    <lineage>
        <taxon>Bacteria</taxon>
        <taxon>Bacillati</taxon>
        <taxon>Actinomycetota</taxon>
        <taxon>Actinomycetes</taxon>
        <taxon>Micrococcales</taxon>
        <taxon>Cellulomonadaceae</taxon>
        <taxon>Cellulomonas</taxon>
    </lineage>
</organism>
<dbReference type="SUPFAM" id="SSF52172">
    <property type="entry name" value="CheY-like"/>
    <property type="match status" value="1"/>
</dbReference>
<feature type="domain" description="Response regulatory" evidence="7">
    <location>
        <begin position="5"/>
        <end position="121"/>
    </location>
</feature>
<dbReference type="RefSeq" id="WP_307492021.1">
    <property type="nucleotide sequence ID" value="NZ_JAUSVB010000002.1"/>
</dbReference>
<dbReference type="PANTHER" id="PTHR43214:SF24">
    <property type="entry name" value="TRANSCRIPTIONAL REGULATORY PROTEIN NARL-RELATED"/>
    <property type="match status" value="1"/>
</dbReference>
<dbReference type="PROSITE" id="PS50110">
    <property type="entry name" value="RESPONSE_REGULATORY"/>
    <property type="match status" value="1"/>
</dbReference>
<dbReference type="SMART" id="SM00421">
    <property type="entry name" value="HTH_LUXR"/>
    <property type="match status" value="1"/>
</dbReference>
<name>A0ABU0EET1_9CELL</name>
<accession>A0ABU0EET1</accession>
<protein>
    <submittedName>
        <fullName evidence="8">DNA-binding NarL/FixJ family response regulator</fullName>
    </submittedName>
</protein>
<dbReference type="Gene3D" id="3.40.50.2300">
    <property type="match status" value="1"/>
</dbReference>
<evidence type="ECO:0000256" key="1">
    <source>
        <dbReference type="ARBA" id="ARBA00022553"/>
    </source>
</evidence>
<dbReference type="GO" id="GO:0003677">
    <property type="term" value="F:DNA binding"/>
    <property type="evidence" value="ECO:0007669"/>
    <property type="project" value="UniProtKB-KW"/>
</dbReference>
<feature type="domain" description="HTH luxR-type" evidence="6">
    <location>
        <begin position="145"/>
        <end position="210"/>
    </location>
</feature>
<evidence type="ECO:0000313" key="8">
    <source>
        <dbReference type="EMBL" id="MDQ0373781.1"/>
    </source>
</evidence>
<dbReference type="InterPro" id="IPR039420">
    <property type="entry name" value="WalR-like"/>
</dbReference>
<dbReference type="PANTHER" id="PTHR43214">
    <property type="entry name" value="TWO-COMPONENT RESPONSE REGULATOR"/>
    <property type="match status" value="1"/>
</dbReference>
<evidence type="ECO:0000313" key="9">
    <source>
        <dbReference type="Proteomes" id="UP001239626"/>
    </source>
</evidence>
<reference evidence="8 9" key="1">
    <citation type="submission" date="2023-07" db="EMBL/GenBank/DDBJ databases">
        <title>Sorghum-associated microbial communities from plants grown in Nebraska, USA.</title>
        <authorList>
            <person name="Schachtman D."/>
        </authorList>
    </citation>
    <scope>NUCLEOTIDE SEQUENCE [LARGE SCALE GENOMIC DNA]</scope>
    <source>
        <strain evidence="8 9">BE332</strain>
    </source>
</reference>
<dbReference type="PROSITE" id="PS50043">
    <property type="entry name" value="HTH_LUXR_2"/>
    <property type="match status" value="1"/>
</dbReference>
<evidence type="ECO:0000259" key="6">
    <source>
        <dbReference type="PROSITE" id="PS50043"/>
    </source>
</evidence>
<comment type="caution">
    <text evidence="8">The sequence shown here is derived from an EMBL/GenBank/DDBJ whole genome shotgun (WGS) entry which is preliminary data.</text>
</comment>
<dbReference type="InterPro" id="IPR011006">
    <property type="entry name" value="CheY-like_superfamily"/>
</dbReference>
<evidence type="ECO:0000256" key="5">
    <source>
        <dbReference type="PROSITE-ProRule" id="PRU00169"/>
    </source>
</evidence>
<keyword evidence="2" id="KW-0805">Transcription regulation</keyword>
<dbReference type="EMBL" id="JAUSVB010000002">
    <property type="protein sequence ID" value="MDQ0373781.1"/>
    <property type="molecule type" value="Genomic_DNA"/>
</dbReference>